<protein>
    <recommendedName>
        <fullName evidence="4">DUF320 domain-containing protein</fullName>
    </recommendedName>
</protein>
<feature type="chain" id="PRO_5045536529" description="DUF320 domain-containing protein" evidence="1">
    <location>
        <begin position="32"/>
        <end position="85"/>
    </location>
</feature>
<sequence>MTSKQRWAARAAVVGMSASVLVGVGAGTAQAAGSTCTPPGSRPSGPITTLLAPLLGSPGSPKTPLGDAAFALTATLDAVVCPLLP</sequence>
<accession>A0ABW3W216</accession>
<dbReference type="RefSeq" id="WP_367918034.1">
    <property type="nucleotide sequence ID" value="NZ_BAABAC010000006.1"/>
</dbReference>
<evidence type="ECO:0008006" key="4">
    <source>
        <dbReference type="Google" id="ProtNLM"/>
    </source>
</evidence>
<dbReference type="Proteomes" id="UP001597229">
    <property type="component" value="Unassembled WGS sequence"/>
</dbReference>
<gene>
    <name evidence="2" type="ORF">ACFQ3F_12070</name>
</gene>
<comment type="caution">
    <text evidence="2">The sequence shown here is derived from an EMBL/GenBank/DDBJ whole genome shotgun (WGS) entry which is preliminary data.</text>
</comment>
<name>A0ABW3W216_9ACTN</name>
<organism evidence="2 3">
    <name type="scientific">Nocardioides ginsengisoli</name>
    <dbReference type="NCBI Taxonomy" id="363868"/>
    <lineage>
        <taxon>Bacteria</taxon>
        <taxon>Bacillati</taxon>
        <taxon>Actinomycetota</taxon>
        <taxon>Actinomycetes</taxon>
        <taxon>Propionibacteriales</taxon>
        <taxon>Nocardioidaceae</taxon>
        <taxon>Nocardioides</taxon>
    </lineage>
</organism>
<reference evidence="3" key="1">
    <citation type="journal article" date="2019" name="Int. J. Syst. Evol. Microbiol.">
        <title>The Global Catalogue of Microorganisms (GCM) 10K type strain sequencing project: providing services to taxonomists for standard genome sequencing and annotation.</title>
        <authorList>
            <consortium name="The Broad Institute Genomics Platform"/>
            <consortium name="The Broad Institute Genome Sequencing Center for Infectious Disease"/>
            <person name="Wu L."/>
            <person name="Ma J."/>
        </authorList>
    </citation>
    <scope>NUCLEOTIDE SEQUENCE [LARGE SCALE GENOMIC DNA]</scope>
    <source>
        <strain evidence="3">CCUG 52478</strain>
    </source>
</reference>
<feature type="signal peptide" evidence="1">
    <location>
        <begin position="1"/>
        <end position="31"/>
    </location>
</feature>
<proteinExistence type="predicted"/>
<evidence type="ECO:0000256" key="1">
    <source>
        <dbReference type="SAM" id="SignalP"/>
    </source>
</evidence>
<dbReference type="EMBL" id="JBHTLX010000016">
    <property type="protein sequence ID" value="MFD1248525.1"/>
    <property type="molecule type" value="Genomic_DNA"/>
</dbReference>
<keyword evidence="1" id="KW-0732">Signal</keyword>
<evidence type="ECO:0000313" key="3">
    <source>
        <dbReference type="Proteomes" id="UP001597229"/>
    </source>
</evidence>
<evidence type="ECO:0000313" key="2">
    <source>
        <dbReference type="EMBL" id="MFD1248525.1"/>
    </source>
</evidence>
<keyword evidence="3" id="KW-1185">Reference proteome</keyword>